<dbReference type="PANTHER" id="PTHR23407">
    <property type="entry name" value="ATPASE INHIBITOR/5-FORMYLTETRAHYDROFOLATE CYCLO-LIGASE"/>
    <property type="match status" value="1"/>
</dbReference>
<dbReference type="RefSeq" id="WP_122916899.1">
    <property type="nucleotide sequence ID" value="NZ_RHHQ01000005.1"/>
</dbReference>
<keyword evidence="3 4" id="KW-0067">ATP-binding</keyword>
<dbReference type="PANTHER" id="PTHR23407:SF1">
    <property type="entry name" value="5-FORMYLTETRAHYDROFOLATE CYCLO-LIGASE"/>
    <property type="match status" value="1"/>
</dbReference>
<keyword evidence="5" id="KW-0479">Metal-binding</keyword>
<feature type="binding site" evidence="4">
    <location>
        <begin position="137"/>
        <end position="145"/>
    </location>
    <ligand>
        <name>ATP</name>
        <dbReference type="ChEBI" id="CHEBI:30616"/>
    </ligand>
</feature>
<dbReference type="Proteomes" id="UP000271031">
    <property type="component" value="Unassembled WGS sequence"/>
</dbReference>
<dbReference type="AlphaFoldDB" id="A0A3M8DX04"/>
<dbReference type="Pfam" id="PF01812">
    <property type="entry name" value="5-FTHF_cyc-lig"/>
    <property type="match status" value="1"/>
</dbReference>
<sequence length="200" mass="22641">MEMKARKQALRKQVLAQRQTLSEQERCERSAKAVQFLMQFEDLAACKTVMVFYPFRDEIDTRPFLAHAQKRGQEVWLPYTDMENKRIIPYVYTGEDCLKLGTYGIYEPDIARCEPADVAKLDAVVLPGVAFDRSGGRMGYGAGYYDRFLAGLPGVPLLIGLSFDVQVVDEVPTEPHDFRVPYIATESGISATFPPQFERS</sequence>
<evidence type="ECO:0000256" key="5">
    <source>
        <dbReference type="RuleBase" id="RU361279"/>
    </source>
</evidence>
<dbReference type="PIRSF" id="PIRSF006806">
    <property type="entry name" value="FTHF_cligase"/>
    <property type="match status" value="1"/>
</dbReference>
<dbReference type="InterPro" id="IPR024185">
    <property type="entry name" value="FTHF_cligase-like_sf"/>
</dbReference>
<name>A0A3M8DX04_9BACL</name>
<feature type="binding site" evidence="4">
    <location>
        <position position="58"/>
    </location>
    <ligand>
        <name>substrate</name>
    </ligand>
</feature>
<dbReference type="InterPro" id="IPR037171">
    <property type="entry name" value="NagB/RpiA_transferase-like"/>
</dbReference>
<comment type="catalytic activity">
    <reaction evidence="5">
        <text>(6S)-5-formyl-5,6,7,8-tetrahydrofolate + ATP = (6R)-5,10-methenyltetrahydrofolate + ADP + phosphate</text>
        <dbReference type="Rhea" id="RHEA:10488"/>
        <dbReference type="ChEBI" id="CHEBI:30616"/>
        <dbReference type="ChEBI" id="CHEBI:43474"/>
        <dbReference type="ChEBI" id="CHEBI:57455"/>
        <dbReference type="ChEBI" id="CHEBI:57457"/>
        <dbReference type="ChEBI" id="CHEBI:456216"/>
        <dbReference type="EC" id="6.3.3.2"/>
    </reaction>
</comment>
<dbReference type="OrthoDB" id="9801938at2"/>
<gene>
    <name evidence="6" type="ORF">EDM56_05590</name>
</gene>
<protein>
    <recommendedName>
        <fullName evidence="5">5-formyltetrahydrofolate cyclo-ligase</fullName>
        <ecNumber evidence="5">6.3.3.2</ecNumber>
    </recommendedName>
</protein>
<comment type="cofactor">
    <cofactor evidence="5">
        <name>Mg(2+)</name>
        <dbReference type="ChEBI" id="CHEBI:18420"/>
    </cofactor>
</comment>
<dbReference type="InterPro" id="IPR002698">
    <property type="entry name" value="FTHF_cligase"/>
</dbReference>
<keyword evidence="2 4" id="KW-0547">Nucleotide-binding</keyword>
<evidence type="ECO:0000256" key="3">
    <source>
        <dbReference type="ARBA" id="ARBA00022840"/>
    </source>
</evidence>
<feature type="binding site" evidence="4">
    <location>
        <begin position="7"/>
        <end position="11"/>
    </location>
    <ligand>
        <name>ATP</name>
        <dbReference type="ChEBI" id="CHEBI:30616"/>
    </ligand>
</feature>
<comment type="similarity">
    <text evidence="1 5">Belongs to the 5-formyltetrahydrofolate cyclo-ligase family.</text>
</comment>
<reference evidence="6 7" key="1">
    <citation type="submission" date="2018-10" db="EMBL/GenBank/DDBJ databases">
        <title>Phylogenomics of Brevibacillus.</title>
        <authorList>
            <person name="Dunlap C."/>
        </authorList>
    </citation>
    <scope>NUCLEOTIDE SEQUENCE [LARGE SCALE GENOMIC DNA]</scope>
    <source>
        <strain evidence="6 7">JCM 15716</strain>
    </source>
</reference>
<evidence type="ECO:0000256" key="2">
    <source>
        <dbReference type="ARBA" id="ARBA00022741"/>
    </source>
</evidence>
<keyword evidence="5" id="KW-0460">Magnesium</keyword>
<dbReference type="EMBL" id="RHHQ01000005">
    <property type="protein sequence ID" value="RNB91507.1"/>
    <property type="molecule type" value="Genomic_DNA"/>
</dbReference>
<organism evidence="6 7">
    <name type="scientific">Brevibacillus fluminis</name>
    <dbReference type="NCBI Taxonomy" id="511487"/>
    <lineage>
        <taxon>Bacteria</taxon>
        <taxon>Bacillati</taxon>
        <taxon>Bacillota</taxon>
        <taxon>Bacilli</taxon>
        <taxon>Bacillales</taxon>
        <taxon>Paenibacillaceae</taxon>
        <taxon>Brevibacillus</taxon>
    </lineage>
</organism>
<dbReference type="EC" id="6.3.3.2" evidence="5"/>
<dbReference type="GO" id="GO:0030272">
    <property type="term" value="F:5-formyltetrahydrofolate cyclo-ligase activity"/>
    <property type="evidence" value="ECO:0007669"/>
    <property type="project" value="UniProtKB-EC"/>
</dbReference>
<dbReference type="Gene3D" id="3.40.50.10420">
    <property type="entry name" value="NagB/RpiA/CoA transferase-like"/>
    <property type="match status" value="1"/>
</dbReference>
<proteinExistence type="inferred from homology"/>
<evidence type="ECO:0000313" key="6">
    <source>
        <dbReference type="EMBL" id="RNB91507.1"/>
    </source>
</evidence>
<accession>A0A3M8DX04</accession>
<evidence type="ECO:0000256" key="1">
    <source>
        <dbReference type="ARBA" id="ARBA00010638"/>
    </source>
</evidence>
<dbReference type="GO" id="GO:0009396">
    <property type="term" value="P:folic acid-containing compound biosynthetic process"/>
    <property type="evidence" value="ECO:0007669"/>
    <property type="project" value="TreeGrafter"/>
</dbReference>
<dbReference type="GO" id="GO:0005524">
    <property type="term" value="F:ATP binding"/>
    <property type="evidence" value="ECO:0007669"/>
    <property type="project" value="UniProtKB-KW"/>
</dbReference>
<comment type="caution">
    <text evidence="6">The sequence shown here is derived from an EMBL/GenBank/DDBJ whole genome shotgun (WGS) entry which is preliminary data.</text>
</comment>
<dbReference type="SUPFAM" id="SSF100950">
    <property type="entry name" value="NagB/RpiA/CoA transferase-like"/>
    <property type="match status" value="1"/>
</dbReference>
<evidence type="ECO:0000313" key="7">
    <source>
        <dbReference type="Proteomes" id="UP000271031"/>
    </source>
</evidence>
<keyword evidence="7" id="KW-1185">Reference proteome</keyword>
<evidence type="ECO:0000256" key="4">
    <source>
        <dbReference type="PIRSR" id="PIRSR006806-1"/>
    </source>
</evidence>
<dbReference type="NCBIfam" id="TIGR02727">
    <property type="entry name" value="MTHFS_bact"/>
    <property type="match status" value="1"/>
</dbReference>
<keyword evidence="6" id="KW-0436">Ligase</keyword>
<dbReference type="GO" id="GO:0046872">
    <property type="term" value="F:metal ion binding"/>
    <property type="evidence" value="ECO:0007669"/>
    <property type="project" value="UniProtKB-KW"/>
</dbReference>
<dbReference type="GO" id="GO:0035999">
    <property type="term" value="P:tetrahydrofolate interconversion"/>
    <property type="evidence" value="ECO:0007669"/>
    <property type="project" value="TreeGrafter"/>
</dbReference>